<evidence type="ECO:0000313" key="1">
    <source>
        <dbReference type="EMBL" id="PJZ69555.1"/>
    </source>
</evidence>
<keyword evidence="3" id="KW-1185">Reference proteome</keyword>
<protein>
    <recommendedName>
        <fullName evidence="5">Glyoxalase</fullName>
    </recommendedName>
</protein>
<evidence type="ECO:0000313" key="3">
    <source>
        <dbReference type="Proteomes" id="UP000231962"/>
    </source>
</evidence>
<proteinExistence type="predicted"/>
<reference evidence="3 4" key="1">
    <citation type="submission" date="2017-07" db="EMBL/GenBank/DDBJ databases">
        <title>Leptospira spp. isolated from tropical soils.</title>
        <authorList>
            <person name="Thibeaux R."/>
            <person name="Iraola G."/>
            <person name="Ferres I."/>
            <person name="Bierque E."/>
            <person name="Girault D."/>
            <person name="Soupe-Gilbert M.-E."/>
            <person name="Picardeau M."/>
            <person name="Goarant C."/>
        </authorList>
    </citation>
    <scope>NUCLEOTIDE SEQUENCE [LARGE SCALE GENOMIC DNA]</scope>
    <source>
        <strain evidence="2 4">FH1-B-B1</strain>
        <strain evidence="1 3">FH1-B-C1</strain>
    </source>
</reference>
<dbReference type="InterPro" id="IPR029068">
    <property type="entry name" value="Glyas_Bleomycin-R_OHBP_Dase"/>
</dbReference>
<name>A0A2M9ZJV2_9LEPT</name>
<dbReference type="SUPFAM" id="SSF54593">
    <property type="entry name" value="Glyoxalase/Bleomycin resistance protein/Dihydroxybiphenyl dioxygenase"/>
    <property type="match status" value="1"/>
</dbReference>
<comment type="caution">
    <text evidence="2">The sequence shown here is derived from an EMBL/GenBank/DDBJ whole genome shotgun (WGS) entry which is preliminary data.</text>
</comment>
<evidence type="ECO:0000313" key="4">
    <source>
        <dbReference type="Proteomes" id="UP000231990"/>
    </source>
</evidence>
<gene>
    <name evidence="1" type="ORF">CH360_10670</name>
    <name evidence="2" type="ORF">CH373_15330</name>
</gene>
<dbReference type="Proteomes" id="UP000231990">
    <property type="component" value="Unassembled WGS sequence"/>
</dbReference>
<dbReference type="RefSeq" id="WP_100714116.1">
    <property type="nucleotide sequence ID" value="NZ_NPDY01000009.1"/>
</dbReference>
<evidence type="ECO:0000313" key="2">
    <source>
        <dbReference type="EMBL" id="PJZ72322.1"/>
    </source>
</evidence>
<dbReference type="AlphaFoldDB" id="A0A2M9ZJV2"/>
<evidence type="ECO:0008006" key="5">
    <source>
        <dbReference type="Google" id="ProtNLM"/>
    </source>
</evidence>
<dbReference type="EMBL" id="NPDY01000009">
    <property type="protein sequence ID" value="PJZ69555.1"/>
    <property type="molecule type" value="Genomic_DNA"/>
</dbReference>
<accession>A0A2M9ZJV2</accession>
<organism evidence="2 4">
    <name type="scientific">Leptospira perolatii</name>
    <dbReference type="NCBI Taxonomy" id="2023191"/>
    <lineage>
        <taxon>Bacteria</taxon>
        <taxon>Pseudomonadati</taxon>
        <taxon>Spirochaetota</taxon>
        <taxon>Spirochaetia</taxon>
        <taxon>Leptospirales</taxon>
        <taxon>Leptospiraceae</taxon>
        <taxon>Leptospira</taxon>
    </lineage>
</organism>
<sequence>MLDAPEFYAFSFRANDCNIASQLYSQIFDGTIIQSSVPHSELLLQNQIRIIFSKESENCPVQPGTLVFRLDSTRWPKWTELLVSNGFVLEATLERYISFLDPWKNRIWLFDSGEG</sequence>
<dbReference type="Proteomes" id="UP000231962">
    <property type="component" value="Unassembled WGS sequence"/>
</dbReference>
<dbReference type="EMBL" id="NPDZ01000011">
    <property type="protein sequence ID" value="PJZ72322.1"/>
    <property type="molecule type" value="Genomic_DNA"/>
</dbReference>
<dbReference type="OrthoDB" id="333388at2"/>